<dbReference type="Gene3D" id="1.10.530.10">
    <property type="match status" value="1"/>
</dbReference>
<dbReference type="PANTHER" id="PTHR30163">
    <property type="entry name" value="MEMBRANE-BOUND LYTIC MUREIN TRANSGLYCOSYLASE B"/>
    <property type="match status" value="1"/>
</dbReference>
<keyword evidence="2" id="KW-0732">Signal</keyword>
<feature type="active site" evidence="1">
    <location>
        <position position="150"/>
    </location>
</feature>
<organism evidence="4 5">
    <name type="scientific">Thiorhodococcus minor</name>
    <dbReference type="NCBI Taxonomy" id="57489"/>
    <lineage>
        <taxon>Bacteria</taxon>
        <taxon>Pseudomonadati</taxon>
        <taxon>Pseudomonadota</taxon>
        <taxon>Gammaproteobacteria</taxon>
        <taxon>Chromatiales</taxon>
        <taxon>Chromatiaceae</taxon>
        <taxon>Thiorhodococcus</taxon>
    </lineage>
</organism>
<dbReference type="InterPro" id="IPR023346">
    <property type="entry name" value="Lysozyme-like_dom_sf"/>
</dbReference>
<evidence type="ECO:0000256" key="2">
    <source>
        <dbReference type="SAM" id="SignalP"/>
    </source>
</evidence>
<dbReference type="SUPFAM" id="SSF53955">
    <property type="entry name" value="Lysozyme-like"/>
    <property type="match status" value="1"/>
</dbReference>
<dbReference type="RefSeq" id="WP_164453437.1">
    <property type="nucleotide sequence ID" value="NZ_JAAIJQ010000039.1"/>
</dbReference>
<feature type="chain" id="PRO_5026758357" evidence="2">
    <location>
        <begin position="18"/>
        <end position="363"/>
    </location>
</feature>
<dbReference type="InterPro" id="IPR043426">
    <property type="entry name" value="MltB-like"/>
</dbReference>
<dbReference type="Proteomes" id="UP000483379">
    <property type="component" value="Unassembled WGS sequence"/>
</dbReference>
<evidence type="ECO:0000256" key="1">
    <source>
        <dbReference type="PIRSR" id="PIRSR611757-1"/>
    </source>
</evidence>
<dbReference type="GO" id="GO:0009253">
    <property type="term" value="P:peptidoglycan catabolic process"/>
    <property type="evidence" value="ECO:0007669"/>
    <property type="project" value="TreeGrafter"/>
</dbReference>
<dbReference type="GO" id="GO:0008933">
    <property type="term" value="F:peptidoglycan lytic transglycosylase activity"/>
    <property type="evidence" value="ECO:0007669"/>
    <property type="project" value="TreeGrafter"/>
</dbReference>
<sequence length="363" mass="39752">MRILSTLLVLGSLLVLAGCGSSTTRDAPEYAYRAIPASATSRVSGDFSGAPGVSAFIRRMERHGFPPSQTAAIISGAQRKQSIIDLMDRQAPSRKKGPTGAWTRYRAKFLTDDSIAKGVSFWRRNEAALDRAARRYGVPAEYIVAIIGVETRYGGFVGKTRIVDALATLAFAYPRRADYFTGELESYLIMTRDERLDPFAPRGSFAGAMGLCQFMPSSFRDYAVDHTGDGHRDLWSPGDAIGSVANYFVRHGWQPGEAVAVRARVASPTTAKVMKAGYKSDYSLRELESQGISPVASPGRSGRLSLLRLDARGGYEYWIGLKNFYVITRYNHSTYYAMAVHQLAQAIRARKGGSSGVRLSSSR</sequence>
<evidence type="ECO:0000313" key="4">
    <source>
        <dbReference type="EMBL" id="NEV62973.1"/>
    </source>
</evidence>
<dbReference type="Gene3D" id="1.10.8.350">
    <property type="entry name" value="Bacterial muramidase"/>
    <property type="match status" value="1"/>
</dbReference>
<evidence type="ECO:0000259" key="3">
    <source>
        <dbReference type="Pfam" id="PF13406"/>
    </source>
</evidence>
<protein>
    <submittedName>
        <fullName evidence="4">Lytic murein transglycosylase B</fullName>
        <ecNumber evidence="4">4.2.2.-</ecNumber>
    </submittedName>
</protein>
<proteinExistence type="predicted"/>
<dbReference type="EMBL" id="JAAIJQ010000039">
    <property type="protein sequence ID" value="NEV62973.1"/>
    <property type="molecule type" value="Genomic_DNA"/>
</dbReference>
<dbReference type="NCBIfam" id="NF008029">
    <property type="entry name" value="PRK10760.1"/>
    <property type="match status" value="1"/>
</dbReference>
<dbReference type="InterPro" id="IPR031304">
    <property type="entry name" value="SLT_2"/>
</dbReference>
<name>A0A6M0K220_9GAMM</name>
<keyword evidence="4" id="KW-0456">Lyase</keyword>
<accession>A0A6M0K220</accession>
<dbReference type="PROSITE" id="PS51257">
    <property type="entry name" value="PROKAR_LIPOPROTEIN"/>
    <property type="match status" value="1"/>
</dbReference>
<dbReference type="PANTHER" id="PTHR30163:SF9">
    <property type="entry name" value="MEMBRANE-BOUND LYTIC MUREIN TRANSGLYCOSYLASE B"/>
    <property type="match status" value="1"/>
</dbReference>
<dbReference type="FunFam" id="1.10.8.350:FF:000001">
    <property type="entry name" value="Lytic murein transglycosylase B"/>
    <property type="match status" value="1"/>
</dbReference>
<keyword evidence="5" id="KW-1185">Reference proteome</keyword>
<dbReference type="CDD" id="cd13399">
    <property type="entry name" value="Slt35-like"/>
    <property type="match status" value="1"/>
</dbReference>
<dbReference type="Pfam" id="PF13406">
    <property type="entry name" value="SLT_2"/>
    <property type="match status" value="1"/>
</dbReference>
<dbReference type="EC" id="4.2.2.-" evidence="4"/>
<dbReference type="InterPro" id="IPR011757">
    <property type="entry name" value="Lytic_transglycosylase_MltB"/>
</dbReference>
<dbReference type="NCBIfam" id="TIGR02282">
    <property type="entry name" value="MltB"/>
    <property type="match status" value="1"/>
</dbReference>
<gene>
    <name evidence="4" type="primary">mltB</name>
    <name evidence="4" type="ORF">G3446_13915</name>
</gene>
<evidence type="ECO:0000313" key="5">
    <source>
        <dbReference type="Proteomes" id="UP000483379"/>
    </source>
</evidence>
<reference evidence="4 5" key="1">
    <citation type="submission" date="2020-02" db="EMBL/GenBank/DDBJ databases">
        <title>Genome sequences of Thiorhodococcus mannitoliphagus and Thiorhodococcus minor, purple sulfur photosynthetic bacteria in the gammaproteobacterial family, Chromatiaceae.</title>
        <authorList>
            <person name="Aviles F.A."/>
            <person name="Meyer T.E."/>
            <person name="Kyndt J.A."/>
        </authorList>
    </citation>
    <scope>NUCLEOTIDE SEQUENCE [LARGE SCALE GENOMIC DNA]</scope>
    <source>
        <strain evidence="4 5">DSM 11518</strain>
    </source>
</reference>
<comment type="caution">
    <text evidence="4">The sequence shown here is derived from an EMBL/GenBank/DDBJ whole genome shotgun (WGS) entry which is preliminary data.</text>
</comment>
<dbReference type="AlphaFoldDB" id="A0A6M0K220"/>
<feature type="signal peptide" evidence="2">
    <location>
        <begin position="1"/>
        <end position="17"/>
    </location>
</feature>
<feature type="domain" description="Transglycosylase SLT" evidence="3">
    <location>
        <begin position="52"/>
        <end position="345"/>
    </location>
</feature>